<dbReference type="Proteomes" id="UP001617669">
    <property type="component" value="Unassembled WGS sequence"/>
</dbReference>
<feature type="transmembrane region" description="Helical" evidence="6">
    <location>
        <begin position="154"/>
        <end position="174"/>
    </location>
</feature>
<dbReference type="Pfam" id="PF07690">
    <property type="entry name" value="MFS_1"/>
    <property type="match status" value="1"/>
</dbReference>
<dbReference type="InterPro" id="IPR020846">
    <property type="entry name" value="MFS_dom"/>
</dbReference>
<dbReference type="RefSeq" id="WP_400878528.1">
    <property type="nucleotide sequence ID" value="NZ_JBIWXY010000001.1"/>
</dbReference>
<feature type="transmembrane region" description="Helical" evidence="6">
    <location>
        <begin position="326"/>
        <end position="345"/>
    </location>
</feature>
<proteinExistence type="predicted"/>
<keyword evidence="3 6" id="KW-0812">Transmembrane</keyword>
<dbReference type="PROSITE" id="PS50850">
    <property type="entry name" value="MFS"/>
    <property type="match status" value="1"/>
</dbReference>
<keyword evidence="4 6" id="KW-1133">Transmembrane helix</keyword>
<evidence type="ECO:0000313" key="8">
    <source>
        <dbReference type="EMBL" id="MFJ5444962.1"/>
    </source>
</evidence>
<dbReference type="InterPro" id="IPR050189">
    <property type="entry name" value="MFS_Efflux_Transporters"/>
</dbReference>
<feature type="transmembrane region" description="Helical" evidence="6">
    <location>
        <begin position="91"/>
        <end position="113"/>
    </location>
</feature>
<dbReference type="InterPro" id="IPR036259">
    <property type="entry name" value="MFS_trans_sf"/>
</dbReference>
<feature type="transmembrane region" description="Helical" evidence="6">
    <location>
        <begin position="195"/>
        <end position="218"/>
    </location>
</feature>
<feature type="transmembrane region" description="Helical" evidence="6">
    <location>
        <begin position="66"/>
        <end position="85"/>
    </location>
</feature>
<evidence type="ECO:0000256" key="4">
    <source>
        <dbReference type="ARBA" id="ARBA00022989"/>
    </source>
</evidence>
<protein>
    <submittedName>
        <fullName evidence="8">MFS transporter</fullName>
    </submittedName>
</protein>
<keyword evidence="9" id="KW-1185">Reference proteome</keyword>
<dbReference type="SUPFAM" id="SSF103473">
    <property type="entry name" value="MFS general substrate transporter"/>
    <property type="match status" value="1"/>
</dbReference>
<dbReference type="CDD" id="cd17324">
    <property type="entry name" value="MFS_NepI_like"/>
    <property type="match status" value="1"/>
</dbReference>
<feature type="transmembrane region" description="Helical" evidence="6">
    <location>
        <begin position="125"/>
        <end position="148"/>
    </location>
</feature>
<comment type="caution">
    <text evidence="8">The sequence shown here is derived from an EMBL/GenBank/DDBJ whole genome shotgun (WGS) entry which is preliminary data.</text>
</comment>
<feature type="domain" description="Major facilitator superfamily (MFS) profile" evidence="7">
    <location>
        <begin position="1"/>
        <end position="375"/>
    </location>
</feature>
<gene>
    <name evidence="8" type="ORF">ACIKP9_01845</name>
</gene>
<evidence type="ECO:0000259" key="7">
    <source>
        <dbReference type="PROSITE" id="PS50850"/>
    </source>
</evidence>
<evidence type="ECO:0000256" key="1">
    <source>
        <dbReference type="ARBA" id="ARBA00004651"/>
    </source>
</evidence>
<evidence type="ECO:0000256" key="6">
    <source>
        <dbReference type="SAM" id="Phobius"/>
    </source>
</evidence>
<sequence>MIALAAGAFCIGMTEFLPMGLLPDIAHGLDVSIPATGNLVTVYALGVVIGGPLMVALTINRPRKATLLGLMAIFTLGNILCALAPNYMTLAAARIFTALSHGSFFGIAAVVALHLAPPGQGNRALALMFTGLTMANVLGVPLGTLLGQVTSWRIPFWTVAACGAIAMYALWRFIPDLSAMPKPDIRKEMQAVLQPNVLLAMAITAIGFAGVFTIFTYITPILEDMSGLSPHHVSFMLIAMGIAATIGLNIGGKMADWKLLPTITLSLIGMALLGVVFAWSMQFTLAAIATAFIWGMVSFAVGPGLQTNAMAQAGESPLMASTVNQSAFNLGNAGGAFLGGAVIHFDFGLPAVALASAAVAICGALLTLYSMQHYGKQTK</sequence>
<dbReference type="EMBL" id="JBIWXY010000001">
    <property type="protein sequence ID" value="MFJ5444962.1"/>
    <property type="molecule type" value="Genomic_DNA"/>
</dbReference>
<feature type="transmembrane region" description="Helical" evidence="6">
    <location>
        <begin position="351"/>
        <end position="369"/>
    </location>
</feature>
<feature type="transmembrane region" description="Helical" evidence="6">
    <location>
        <begin position="38"/>
        <end position="59"/>
    </location>
</feature>
<feature type="transmembrane region" description="Helical" evidence="6">
    <location>
        <begin position="285"/>
        <end position="305"/>
    </location>
</feature>
<keyword evidence="5 6" id="KW-0472">Membrane</keyword>
<dbReference type="PANTHER" id="PTHR43124:SF8">
    <property type="entry name" value="INNER MEMBRANE TRANSPORT PROTEIN YDHP"/>
    <property type="match status" value="1"/>
</dbReference>
<keyword evidence="2" id="KW-1003">Cell membrane</keyword>
<reference evidence="8 9" key="1">
    <citation type="submission" date="2024-11" db="EMBL/GenBank/DDBJ databases">
        <authorList>
            <person name="Kaparullina E.N."/>
            <person name="Delegan Y.A."/>
            <person name="Doronina N.V."/>
        </authorList>
    </citation>
    <scope>NUCLEOTIDE SEQUENCE [LARGE SCALE GENOMIC DNA]</scope>
    <source>
        <strain evidence="8 9">7sh_L</strain>
    </source>
</reference>
<dbReference type="InterPro" id="IPR011701">
    <property type="entry name" value="MFS"/>
</dbReference>
<accession>A0ABW8GHW4</accession>
<name>A0ABW8GHW4_9PROT</name>
<evidence type="ECO:0000256" key="2">
    <source>
        <dbReference type="ARBA" id="ARBA00022475"/>
    </source>
</evidence>
<organism evidence="8 9">
    <name type="scientific">Methylobacillus methanolivorans</name>
    <dbReference type="NCBI Taxonomy" id="1848927"/>
    <lineage>
        <taxon>Bacteria</taxon>
        <taxon>Pseudomonadati</taxon>
        <taxon>Pseudomonadota</taxon>
        <taxon>Betaproteobacteria</taxon>
        <taxon>Nitrosomonadales</taxon>
        <taxon>Methylophilaceae</taxon>
        <taxon>Methylobacillus</taxon>
    </lineage>
</organism>
<evidence type="ECO:0000313" key="9">
    <source>
        <dbReference type="Proteomes" id="UP001617669"/>
    </source>
</evidence>
<evidence type="ECO:0000256" key="3">
    <source>
        <dbReference type="ARBA" id="ARBA00022692"/>
    </source>
</evidence>
<comment type="subcellular location">
    <subcellularLocation>
        <location evidence="1">Cell membrane</location>
        <topology evidence="1">Multi-pass membrane protein</topology>
    </subcellularLocation>
</comment>
<dbReference type="PANTHER" id="PTHR43124">
    <property type="entry name" value="PURINE EFFLUX PUMP PBUE"/>
    <property type="match status" value="1"/>
</dbReference>
<feature type="transmembrane region" description="Helical" evidence="6">
    <location>
        <begin position="259"/>
        <end position="279"/>
    </location>
</feature>
<evidence type="ECO:0000256" key="5">
    <source>
        <dbReference type="ARBA" id="ARBA00023136"/>
    </source>
</evidence>
<dbReference type="Gene3D" id="1.20.1250.20">
    <property type="entry name" value="MFS general substrate transporter like domains"/>
    <property type="match status" value="2"/>
</dbReference>
<feature type="transmembrane region" description="Helical" evidence="6">
    <location>
        <begin position="233"/>
        <end position="252"/>
    </location>
</feature>